<gene>
    <name evidence="5" type="primary">spo0J_24</name>
    <name evidence="5" type="ORF">SDC9_160658</name>
</gene>
<reference evidence="5" key="1">
    <citation type="submission" date="2019-08" db="EMBL/GenBank/DDBJ databases">
        <authorList>
            <person name="Kucharzyk K."/>
            <person name="Murdoch R.W."/>
            <person name="Higgins S."/>
            <person name="Loffler F."/>
        </authorList>
    </citation>
    <scope>NUCLEOTIDE SEQUENCE</scope>
</reference>
<dbReference type="EMBL" id="VSSQ01059836">
    <property type="protein sequence ID" value="MPN13337.1"/>
    <property type="molecule type" value="Genomic_DNA"/>
</dbReference>
<dbReference type="InterPro" id="IPR041468">
    <property type="entry name" value="HTH_ParB/Spo0J"/>
</dbReference>
<comment type="similarity">
    <text evidence="1">Belongs to the ParB family.</text>
</comment>
<dbReference type="FunFam" id="1.10.10.2830:FF:000001">
    <property type="entry name" value="Chromosome partitioning protein ParB"/>
    <property type="match status" value="1"/>
</dbReference>
<protein>
    <submittedName>
        <fullName evidence="5">Stage 0 sporulation protein J</fullName>
    </submittedName>
</protein>
<evidence type="ECO:0000259" key="4">
    <source>
        <dbReference type="Pfam" id="PF23552"/>
    </source>
</evidence>
<evidence type="ECO:0000256" key="1">
    <source>
        <dbReference type="ARBA" id="ARBA00006295"/>
    </source>
</evidence>
<dbReference type="GO" id="GO:0005694">
    <property type="term" value="C:chromosome"/>
    <property type="evidence" value="ECO:0007669"/>
    <property type="project" value="TreeGrafter"/>
</dbReference>
<evidence type="ECO:0000259" key="3">
    <source>
        <dbReference type="Pfam" id="PF17762"/>
    </source>
</evidence>
<dbReference type="Pfam" id="PF17762">
    <property type="entry name" value="HTH_ParB"/>
    <property type="match status" value="1"/>
</dbReference>
<comment type="caution">
    <text evidence="5">The sequence shown here is derived from an EMBL/GenBank/DDBJ whole genome shotgun (WGS) entry which is preliminary data.</text>
</comment>
<evidence type="ECO:0000256" key="2">
    <source>
        <dbReference type="ARBA" id="ARBA00023125"/>
    </source>
</evidence>
<keyword evidence="2" id="KW-0238">DNA-binding</keyword>
<dbReference type="GO" id="GO:0007059">
    <property type="term" value="P:chromosome segregation"/>
    <property type="evidence" value="ECO:0007669"/>
    <property type="project" value="TreeGrafter"/>
</dbReference>
<feature type="domain" description="ParB/Spo0J HTH" evidence="3">
    <location>
        <begin position="3"/>
        <end position="89"/>
    </location>
</feature>
<organism evidence="5">
    <name type="scientific">bioreactor metagenome</name>
    <dbReference type="NCBI Taxonomy" id="1076179"/>
    <lineage>
        <taxon>unclassified sequences</taxon>
        <taxon>metagenomes</taxon>
        <taxon>ecological metagenomes</taxon>
    </lineage>
</organism>
<sequence length="162" mass="18100">MYLLEQAEIKQEDLAQRVGKKRSTIANAIRLLQLPSTMQDSLMKGEFSAGHARALLSVVNPADQVVLYRKIIEDGLSVRSAEKLANELNLGKRAANLKRPLKQTMKSADILAIESKFLEVLGTRVELKGNLQRGKLEISYHSLEDLERLYGILSPEDNLLGM</sequence>
<dbReference type="GO" id="GO:0003677">
    <property type="term" value="F:DNA binding"/>
    <property type="evidence" value="ECO:0007669"/>
    <property type="project" value="UniProtKB-KW"/>
</dbReference>
<feature type="domain" description="ParB C-terminal dimerisation" evidence="4">
    <location>
        <begin position="106"/>
        <end position="150"/>
    </location>
</feature>
<proteinExistence type="inferred from homology"/>
<dbReference type="InterPro" id="IPR050336">
    <property type="entry name" value="Chromosome_partition/occlusion"/>
</dbReference>
<name>A0A645FG82_9ZZZZ</name>
<dbReference type="AlphaFoldDB" id="A0A645FG82"/>
<dbReference type="SUPFAM" id="SSF109709">
    <property type="entry name" value="KorB DNA-binding domain-like"/>
    <property type="match status" value="1"/>
</dbReference>
<dbReference type="Gene3D" id="1.10.10.2830">
    <property type="match status" value="1"/>
</dbReference>
<evidence type="ECO:0000313" key="5">
    <source>
        <dbReference type="EMBL" id="MPN13337.1"/>
    </source>
</evidence>
<dbReference type="PANTHER" id="PTHR33375">
    <property type="entry name" value="CHROMOSOME-PARTITIONING PROTEIN PARB-RELATED"/>
    <property type="match status" value="1"/>
</dbReference>
<accession>A0A645FG82</accession>
<dbReference type="InterPro" id="IPR057240">
    <property type="entry name" value="ParB_dimer_C"/>
</dbReference>
<dbReference type="Pfam" id="PF23552">
    <property type="entry name" value="ParB_C"/>
    <property type="match status" value="1"/>
</dbReference>
<dbReference type="GO" id="GO:0045881">
    <property type="term" value="P:positive regulation of sporulation resulting in formation of a cellular spore"/>
    <property type="evidence" value="ECO:0007669"/>
    <property type="project" value="TreeGrafter"/>
</dbReference>
<dbReference type="PANTHER" id="PTHR33375:SF1">
    <property type="entry name" value="CHROMOSOME-PARTITIONING PROTEIN PARB-RELATED"/>
    <property type="match status" value="1"/>
</dbReference>